<protein>
    <submittedName>
        <fullName evidence="1">Uncharacterized protein</fullName>
    </submittedName>
</protein>
<proteinExistence type="predicted"/>
<name>A0A8T0GY49_CERPU</name>
<dbReference type="AlphaFoldDB" id="A0A8T0GY49"/>
<sequence>MDSGQSDGQVRNGSFYWYLRRLLSDFRPASVEVLAKNPEFETRLSNLCIWYDQMTQNLHTNFGLPMTHPPLLSALANGEEFLLRALSNAELSPEALSFRVTYPRLIRFNGRVELFFEIELQSADPYSVSRGTNCCLTFWAYADRYEDEAGAADGGGRGGSDGN</sequence>
<keyword evidence="2" id="KW-1185">Reference proteome</keyword>
<evidence type="ECO:0000313" key="2">
    <source>
        <dbReference type="Proteomes" id="UP000822688"/>
    </source>
</evidence>
<comment type="caution">
    <text evidence="1">The sequence shown here is derived from an EMBL/GenBank/DDBJ whole genome shotgun (WGS) entry which is preliminary data.</text>
</comment>
<organism evidence="1 2">
    <name type="scientific">Ceratodon purpureus</name>
    <name type="common">Fire moss</name>
    <name type="synonym">Dicranum purpureum</name>
    <dbReference type="NCBI Taxonomy" id="3225"/>
    <lineage>
        <taxon>Eukaryota</taxon>
        <taxon>Viridiplantae</taxon>
        <taxon>Streptophyta</taxon>
        <taxon>Embryophyta</taxon>
        <taxon>Bryophyta</taxon>
        <taxon>Bryophytina</taxon>
        <taxon>Bryopsida</taxon>
        <taxon>Dicranidae</taxon>
        <taxon>Pseudoditrichales</taxon>
        <taxon>Ditrichaceae</taxon>
        <taxon>Ceratodon</taxon>
    </lineage>
</organism>
<dbReference type="Proteomes" id="UP000822688">
    <property type="component" value="Chromosome 8"/>
</dbReference>
<accession>A0A8T0GY49</accession>
<evidence type="ECO:0000313" key="1">
    <source>
        <dbReference type="EMBL" id="KAG0563960.1"/>
    </source>
</evidence>
<dbReference type="EMBL" id="CM026429">
    <property type="protein sequence ID" value="KAG0563960.1"/>
    <property type="molecule type" value="Genomic_DNA"/>
</dbReference>
<reference evidence="1" key="1">
    <citation type="submission" date="2020-06" db="EMBL/GenBank/DDBJ databases">
        <title>WGS assembly of Ceratodon purpureus strain R40.</title>
        <authorList>
            <person name="Carey S.B."/>
            <person name="Jenkins J."/>
            <person name="Shu S."/>
            <person name="Lovell J.T."/>
            <person name="Sreedasyam A."/>
            <person name="Maumus F."/>
            <person name="Tiley G.P."/>
            <person name="Fernandez-Pozo N."/>
            <person name="Barry K."/>
            <person name="Chen C."/>
            <person name="Wang M."/>
            <person name="Lipzen A."/>
            <person name="Daum C."/>
            <person name="Saski C.A."/>
            <person name="Payton A.C."/>
            <person name="Mcbreen J.C."/>
            <person name="Conrad R.E."/>
            <person name="Kollar L.M."/>
            <person name="Olsson S."/>
            <person name="Huttunen S."/>
            <person name="Landis J.B."/>
            <person name="Wickett N.J."/>
            <person name="Johnson M.G."/>
            <person name="Rensing S.A."/>
            <person name="Grimwood J."/>
            <person name="Schmutz J."/>
            <person name="Mcdaniel S.F."/>
        </authorList>
    </citation>
    <scope>NUCLEOTIDE SEQUENCE</scope>
    <source>
        <strain evidence="1">R40</strain>
    </source>
</reference>
<gene>
    <name evidence="1" type="ORF">KC19_8G071400</name>
</gene>